<feature type="transmembrane region" description="Helical" evidence="2">
    <location>
        <begin position="46"/>
        <end position="66"/>
    </location>
</feature>
<evidence type="ECO:0000313" key="3">
    <source>
        <dbReference type="EMBL" id="PMS35370.1"/>
    </source>
</evidence>
<evidence type="ECO:0000313" key="4">
    <source>
        <dbReference type="Proteomes" id="UP000235777"/>
    </source>
</evidence>
<feature type="transmembrane region" description="Helical" evidence="2">
    <location>
        <begin position="78"/>
        <end position="97"/>
    </location>
</feature>
<proteinExistence type="predicted"/>
<feature type="region of interest" description="Disordered" evidence="1">
    <location>
        <begin position="446"/>
        <end position="513"/>
    </location>
</feature>
<feature type="compositionally biased region" description="Low complexity" evidence="1">
    <location>
        <begin position="493"/>
        <end position="503"/>
    </location>
</feature>
<feature type="transmembrane region" description="Helical" evidence="2">
    <location>
        <begin position="241"/>
        <end position="259"/>
    </location>
</feature>
<evidence type="ECO:0000256" key="1">
    <source>
        <dbReference type="SAM" id="MobiDB-lite"/>
    </source>
</evidence>
<evidence type="ECO:0000256" key="2">
    <source>
        <dbReference type="SAM" id="Phobius"/>
    </source>
</evidence>
<keyword evidence="4" id="KW-1185">Reference proteome</keyword>
<feature type="transmembrane region" description="Helical" evidence="2">
    <location>
        <begin position="212"/>
        <end position="234"/>
    </location>
</feature>
<reference evidence="3 4" key="1">
    <citation type="submission" date="2018-01" db="EMBL/GenBank/DDBJ databases">
        <title>Whole genome analyses suggest that Burkholderia sensu lato contains two further novel genera in the rhizoxinica-symbiotica group Mycetohabitans gen. nov., and Trinickia gen. nov.: implications for the evolution of diazotrophy and nodulation in the Burkholderiaceae.</title>
        <authorList>
            <person name="Estrada-de los Santos P."/>
            <person name="Palmer M."/>
            <person name="Chavez-Ramirez B."/>
            <person name="Beukes C."/>
            <person name="Steenkamp E.T."/>
            <person name="Hirsch A.M."/>
            <person name="Manyaka P."/>
            <person name="Maluk M."/>
            <person name="Lafos M."/>
            <person name="Crook M."/>
            <person name="Gross E."/>
            <person name="Simon M.F."/>
            <person name="Bueno dos Reis Junior F."/>
            <person name="Poole P.S."/>
            <person name="Venter S.N."/>
            <person name="James E.K."/>
        </authorList>
    </citation>
    <scope>NUCLEOTIDE SEQUENCE [LARGE SCALE GENOMIC DNA]</scope>
    <source>
        <strain evidence="3 4">JPY 581</strain>
    </source>
</reference>
<feature type="transmembrane region" description="Helical" evidence="2">
    <location>
        <begin position="393"/>
        <end position="411"/>
    </location>
</feature>
<comment type="caution">
    <text evidence="3">The sequence shown here is derived from an EMBL/GenBank/DDBJ whole genome shotgun (WGS) entry which is preliminary data.</text>
</comment>
<protein>
    <recommendedName>
        <fullName evidence="5">O-antigen ligase domain-containing protein</fullName>
    </recommendedName>
</protein>
<dbReference type="Proteomes" id="UP000235777">
    <property type="component" value="Unassembled WGS sequence"/>
</dbReference>
<keyword evidence="2" id="KW-1133">Transmembrane helix</keyword>
<dbReference type="EMBL" id="PNYC01000011">
    <property type="protein sequence ID" value="PMS35370.1"/>
    <property type="molecule type" value="Genomic_DNA"/>
</dbReference>
<evidence type="ECO:0008006" key="5">
    <source>
        <dbReference type="Google" id="ProtNLM"/>
    </source>
</evidence>
<feature type="transmembrane region" description="Helical" evidence="2">
    <location>
        <begin position="109"/>
        <end position="126"/>
    </location>
</feature>
<feature type="transmembrane region" description="Helical" evidence="2">
    <location>
        <begin position="20"/>
        <end position="40"/>
    </location>
</feature>
<keyword evidence="2" id="KW-0812">Transmembrane</keyword>
<feature type="transmembrane region" description="Helical" evidence="2">
    <location>
        <begin position="138"/>
        <end position="157"/>
    </location>
</feature>
<feature type="transmembrane region" description="Helical" evidence="2">
    <location>
        <begin position="417"/>
        <end position="435"/>
    </location>
</feature>
<gene>
    <name evidence="3" type="ORF">C0Z20_17890</name>
</gene>
<feature type="transmembrane region" description="Helical" evidence="2">
    <location>
        <begin position="348"/>
        <end position="372"/>
    </location>
</feature>
<accession>A0A2N7X180</accession>
<dbReference type="AlphaFoldDB" id="A0A2N7X180"/>
<sequence>MAAVPYHPTLAGNRATRNNLYASLWIWLFICPLAMDYKAVSDTSSHLAQILLAVPTLFAGAMLMLIAPRFAEHSRLRAFVSFALVLAVPASIITQLVKGNDFGQYLRVLLPFVLFQLGFIVACRPWQEARIEQFEKAIFWANVISLAFTFVYGMATGGPLADVRYRIVSATFLGLQAVLLHEFVIAKRFTVLTLGIFMATVIIELLSVTRSLLVGTALLFVLAIWMSAPSIQYVVRAMLRATFASILLGAMAIGAMSFFPNVAQHWTERLFYAEKDTTTGKDPTTITRLAEMKYQYDEVTSTTLSKLIGEGYGHEYRYSPAYLPDLKGQMSKTDFYAQHDWAAGHNFWVYQFFAGGLLFGIAMPFAILYALMRALITYRRWRAAVPNAPYLPVLGRAILLTAALPATSIGGNPLGPRFSGLIFGLSLGLMVAMHVQLRRLGARMRPAPVPPQPIGGGSDDGPGGVGPSVPGDYAPRLEPRLVAPPRMRPAPAPGAARPPADAVAGDDERIEPS</sequence>
<dbReference type="STRING" id="863227.GCA_000373005_03839"/>
<feature type="transmembrane region" description="Helical" evidence="2">
    <location>
        <begin position="163"/>
        <end position="180"/>
    </location>
</feature>
<feature type="compositionally biased region" description="Gly residues" evidence="1">
    <location>
        <begin position="454"/>
        <end position="466"/>
    </location>
</feature>
<name>A0A2N7X180_9BURK</name>
<organism evidence="3 4">
    <name type="scientific">Trinickia symbiotica</name>
    <dbReference type="NCBI Taxonomy" id="863227"/>
    <lineage>
        <taxon>Bacteria</taxon>
        <taxon>Pseudomonadati</taxon>
        <taxon>Pseudomonadota</taxon>
        <taxon>Betaproteobacteria</taxon>
        <taxon>Burkholderiales</taxon>
        <taxon>Burkholderiaceae</taxon>
        <taxon>Trinickia</taxon>
    </lineage>
</organism>
<keyword evidence="2" id="KW-0472">Membrane</keyword>
<feature type="transmembrane region" description="Helical" evidence="2">
    <location>
        <begin position="189"/>
        <end position="206"/>
    </location>
</feature>